<reference evidence="1" key="1">
    <citation type="submission" date="2023-10" db="EMBL/GenBank/DDBJ databases">
        <title>Genome assembly of Pristionchus species.</title>
        <authorList>
            <person name="Yoshida K."/>
            <person name="Sommer R.J."/>
        </authorList>
    </citation>
    <scope>NUCLEOTIDE SEQUENCE</scope>
    <source>
        <strain evidence="1">RS0144</strain>
    </source>
</reference>
<organism evidence="1 2">
    <name type="scientific">Pristionchus entomophagus</name>
    <dbReference type="NCBI Taxonomy" id="358040"/>
    <lineage>
        <taxon>Eukaryota</taxon>
        <taxon>Metazoa</taxon>
        <taxon>Ecdysozoa</taxon>
        <taxon>Nematoda</taxon>
        <taxon>Chromadorea</taxon>
        <taxon>Rhabditida</taxon>
        <taxon>Rhabditina</taxon>
        <taxon>Diplogasteromorpha</taxon>
        <taxon>Diplogasteroidea</taxon>
        <taxon>Neodiplogasteridae</taxon>
        <taxon>Pristionchus</taxon>
    </lineage>
</organism>
<dbReference type="Proteomes" id="UP001432027">
    <property type="component" value="Unassembled WGS sequence"/>
</dbReference>
<protein>
    <submittedName>
        <fullName evidence="1">Uncharacterized protein</fullName>
    </submittedName>
</protein>
<evidence type="ECO:0000313" key="1">
    <source>
        <dbReference type="EMBL" id="GMS80619.1"/>
    </source>
</evidence>
<feature type="non-terminal residue" evidence="1">
    <location>
        <position position="1"/>
    </location>
</feature>
<dbReference type="EMBL" id="BTSX01000001">
    <property type="protein sequence ID" value="GMS80619.1"/>
    <property type="molecule type" value="Genomic_DNA"/>
</dbReference>
<name>A0AAV5SKL5_9BILA</name>
<comment type="caution">
    <text evidence="1">The sequence shown here is derived from an EMBL/GenBank/DDBJ whole genome shotgun (WGS) entry which is preliminary data.</text>
</comment>
<dbReference type="AlphaFoldDB" id="A0AAV5SKL5"/>
<keyword evidence="2" id="KW-1185">Reference proteome</keyword>
<proteinExistence type="predicted"/>
<evidence type="ECO:0000313" key="2">
    <source>
        <dbReference type="Proteomes" id="UP001432027"/>
    </source>
</evidence>
<accession>A0AAV5SKL5</accession>
<sequence length="90" mass="9946">FDSDLNRLVSLMDLDVTPFLPALIPPILRAARGERPREDENVSLCACGTEGRMEAAQRVLLGLAEGLGEWLGPYANEMMNLAVQTIITYR</sequence>
<gene>
    <name evidence="1" type="ORF">PENTCL1PPCAC_2794</name>
</gene>
<feature type="non-terminal residue" evidence="1">
    <location>
        <position position="90"/>
    </location>
</feature>